<dbReference type="AlphaFoldDB" id="A0AAD7DQ06"/>
<reference evidence="1" key="1">
    <citation type="submission" date="2023-03" db="EMBL/GenBank/DDBJ databases">
        <title>Massive genome expansion in bonnet fungi (Mycena s.s.) driven by repeated elements and novel gene families across ecological guilds.</title>
        <authorList>
            <consortium name="Lawrence Berkeley National Laboratory"/>
            <person name="Harder C.B."/>
            <person name="Miyauchi S."/>
            <person name="Viragh M."/>
            <person name="Kuo A."/>
            <person name="Thoen E."/>
            <person name="Andreopoulos B."/>
            <person name="Lu D."/>
            <person name="Skrede I."/>
            <person name="Drula E."/>
            <person name="Henrissat B."/>
            <person name="Morin E."/>
            <person name="Kohler A."/>
            <person name="Barry K."/>
            <person name="LaButti K."/>
            <person name="Morin E."/>
            <person name="Salamov A."/>
            <person name="Lipzen A."/>
            <person name="Mereny Z."/>
            <person name="Hegedus B."/>
            <person name="Baldrian P."/>
            <person name="Stursova M."/>
            <person name="Weitz H."/>
            <person name="Taylor A."/>
            <person name="Grigoriev I.V."/>
            <person name="Nagy L.G."/>
            <person name="Martin F."/>
            <person name="Kauserud H."/>
        </authorList>
    </citation>
    <scope>NUCLEOTIDE SEQUENCE</scope>
    <source>
        <strain evidence="1">CBHHK067</strain>
    </source>
</reference>
<dbReference type="EMBL" id="JARKIE010000034">
    <property type="protein sequence ID" value="KAJ7696488.1"/>
    <property type="molecule type" value="Genomic_DNA"/>
</dbReference>
<evidence type="ECO:0000313" key="2">
    <source>
        <dbReference type="Proteomes" id="UP001221757"/>
    </source>
</evidence>
<sequence length="62" mass="6226">MATLSAMTSTGVSRALTKIESGIGTLPSARYSASCVPDSGMATLSAMTSTGVSRASTKIAQR</sequence>
<accession>A0AAD7DQ06</accession>
<keyword evidence="2" id="KW-1185">Reference proteome</keyword>
<evidence type="ECO:0000313" key="1">
    <source>
        <dbReference type="EMBL" id="KAJ7696488.1"/>
    </source>
</evidence>
<proteinExistence type="predicted"/>
<gene>
    <name evidence="1" type="ORF">B0H17DRAFT_400100</name>
</gene>
<dbReference type="Proteomes" id="UP001221757">
    <property type="component" value="Unassembled WGS sequence"/>
</dbReference>
<comment type="caution">
    <text evidence="1">The sequence shown here is derived from an EMBL/GenBank/DDBJ whole genome shotgun (WGS) entry which is preliminary data.</text>
</comment>
<protein>
    <submittedName>
        <fullName evidence="1">Uncharacterized protein</fullName>
    </submittedName>
</protein>
<organism evidence="1 2">
    <name type="scientific">Mycena rosella</name>
    <name type="common">Pink bonnet</name>
    <name type="synonym">Agaricus rosellus</name>
    <dbReference type="NCBI Taxonomy" id="1033263"/>
    <lineage>
        <taxon>Eukaryota</taxon>
        <taxon>Fungi</taxon>
        <taxon>Dikarya</taxon>
        <taxon>Basidiomycota</taxon>
        <taxon>Agaricomycotina</taxon>
        <taxon>Agaricomycetes</taxon>
        <taxon>Agaricomycetidae</taxon>
        <taxon>Agaricales</taxon>
        <taxon>Marasmiineae</taxon>
        <taxon>Mycenaceae</taxon>
        <taxon>Mycena</taxon>
    </lineage>
</organism>
<name>A0AAD7DQ06_MYCRO</name>